<evidence type="ECO:0000313" key="1">
    <source>
        <dbReference type="EMBL" id="KXB01322.1"/>
    </source>
</evidence>
<accession>A0A133V4F1</accession>
<organism evidence="1 2">
    <name type="scientific">candidate division MSBL1 archaeon SCGC-AAA261D19</name>
    <dbReference type="NCBI Taxonomy" id="1698273"/>
    <lineage>
        <taxon>Archaea</taxon>
        <taxon>Methanobacteriati</taxon>
        <taxon>Methanobacteriota</taxon>
        <taxon>candidate division MSBL1</taxon>
    </lineage>
</organism>
<dbReference type="EMBL" id="LHXX01000055">
    <property type="protein sequence ID" value="KXB01322.1"/>
    <property type="molecule type" value="Genomic_DNA"/>
</dbReference>
<proteinExistence type="predicted"/>
<protein>
    <submittedName>
        <fullName evidence="1">Uncharacterized protein</fullName>
    </submittedName>
</protein>
<keyword evidence="2" id="KW-1185">Reference proteome</keyword>
<comment type="caution">
    <text evidence="1">The sequence shown here is derived from an EMBL/GenBank/DDBJ whole genome shotgun (WGS) entry which is preliminary data.</text>
</comment>
<dbReference type="Proteomes" id="UP000070400">
    <property type="component" value="Unassembled WGS sequence"/>
</dbReference>
<name>A0A133V4F1_9EURY</name>
<feature type="non-terminal residue" evidence="1">
    <location>
        <position position="125"/>
    </location>
</feature>
<gene>
    <name evidence="1" type="ORF">AKJ43_03445</name>
</gene>
<evidence type="ECO:0000313" key="2">
    <source>
        <dbReference type="Proteomes" id="UP000070400"/>
    </source>
</evidence>
<sequence>MIAGVLPIILYLSAGWYPNWRAEKEQVRGMSGAPRLLGYLAAKLKINPNIEGAARFAAEHTEGPLGEDLSKGLWKTCLRTHNSVEEALFKFSQKWRGWCEELSRSIQLMISSLSERDEGSRKKVL</sequence>
<dbReference type="AlphaFoldDB" id="A0A133V4F1"/>
<reference evidence="1 2" key="1">
    <citation type="journal article" date="2016" name="Sci. Rep.">
        <title>Metabolic traits of an uncultured archaeal lineage -MSBL1- from brine pools of the Red Sea.</title>
        <authorList>
            <person name="Mwirichia R."/>
            <person name="Alam I."/>
            <person name="Rashid M."/>
            <person name="Vinu M."/>
            <person name="Ba-Alawi W."/>
            <person name="Anthony Kamau A."/>
            <person name="Kamanda Ngugi D."/>
            <person name="Goker M."/>
            <person name="Klenk H.P."/>
            <person name="Bajic V."/>
            <person name="Stingl U."/>
        </authorList>
    </citation>
    <scope>NUCLEOTIDE SEQUENCE [LARGE SCALE GENOMIC DNA]</scope>
    <source>
        <strain evidence="1">SCGC-AAA261D19</strain>
    </source>
</reference>